<dbReference type="PANTHER" id="PTHR12901:SF10">
    <property type="entry name" value="COENZYME Q-BINDING PROTEIN COQ10, MITOCHONDRIAL"/>
    <property type="match status" value="1"/>
</dbReference>
<organism evidence="3 4">
    <name type="scientific">Novispirillum itersonii</name>
    <name type="common">Aquaspirillum itersonii</name>
    <dbReference type="NCBI Taxonomy" id="189"/>
    <lineage>
        <taxon>Bacteria</taxon>
        <taxon>Pseudomonadati</taxon>
        <taxon>Pseudomonadota</taxon>
        <taxon>Alphaproteobacteria</taxon>
        <taxon>Rhodospirillales</taxon>
        <taxon>Novispirillaceae</taxon>
        <taxon>Novispirillum</taxon>
    </lineage>
</organism>
<evidence type="ECO:0000256" key="1">
    <source>
        <dbReference type="ARBA" id="ARBA00008918"/>
    </source>
</evidence>
<dbReference type="Proteomes" id="UP000544872">
    <property type="component" value="Unassembled WGS sequence"/>
</dbReference>
<dbReference type="InterPro" id="IPR005031">
    <property type="entry name" value="COQ10_START"/>
</dbReference>
<comment type="similarity">
    <text evidence="1">Belongs to the ribosome association toxin RatA family.</text>
</comment>
<evidence type="ECO:0000313" key="4">
    <source>
        <dbReference type="Proteomes" id="UP000544872"/>
    </source>
</evidence>
<comment type="caution">
    <text evidence="3">The sequence shown here is derived from an EMBL/GenBank/DDBJ whole genome shotgun (WGS) entry which is preliminary data.</text>
</comment>
<name>A0A7W9ZFZ8_NOVIT</name>
<accession>A0A7W9ZFZ8</accession>
<dbReference type="Pfam" id="PF03364">
    <property type="entry name" value="Polyketide_cyc"/>
    <property type="match status" value="1"/>
</dbReference>
<dbReference type="PANTHER" id="PTHR12901">
    <property type="entry name" value="SPERM PROTEIN HOMOLOG"/>
    <property type="match status" value="1"/>
</dbReference>
<dbReference type="InterPro" id="IPR044996">
    <property type="entry name" value="COQ10-like"/>
</dbReference>
<dbReference type="AlphaFoldDB" id="A0A7W9ZFZ8"/>
<reference evidence="3 4" key="1">
    <citation type="submission" date="2020-08" db="EMBL/GenBank/DDBJ databases">
        <title>Genomic Encyclopedia of Type Strains, Phase IV (KMG-IV): sequencing the most valuable type-strain genomes for metagenomic binning, comparative biology and taxonomic classification.</title>
        <authorList>
            <person name="Goeker M."/>
        </authorList>
    </citation>
    <scope>NUCLEOTIDE SEQUENCE [LARGE SCALE GENOMIC DNA]</scope>
    <source>
        <strain evidence="3 4">DSM 11590</strain>
    </source>
</reference>
<keyword evidence="4" id="KW-1185">Reference proteome</keyword>
<evidence type="ECO:0000313" key="3">
    <source>
        <dbReference type="EMBL" id="MBB6210530.1"/>
    </source>
</evidence>
<dbReference type="CDD" id="cd07813">
    <property type="entry name" value="COQ10p_like"/>
    <property type="match status" value="1"/>
</dbReference>
<dbReference type="RefSeq" id="WP_184263363.1">
    <property type="nucleotide sequence ID" value="NZ_JACIIX010000006.1"/>
</dbReference>
<protein>
    <submittedName>
        <fullName evidence="3">Coenzyme Q-binding protein COQ10</fullName>
    </submittedName>
</protein>
<sequence length="151" mass="17087">MPSTTVTREVYYSQEQMYSLVADVESYPAFVPNWQAVRVRNRRDDSYTTDQVVRMGPVRHTFTTRTRTVAPSLIEVTSSDPPFRSFSLRWSFETAEDGGCLITLVSDFELRIRAFQVIGALLSADSIHRMISSFETRARALYGPPGAESHA</sequence>
<gene>
    <name evidence="3" type="ORF">FHS48_001946</name>
</gene>
<dbReference type="InterPro" id="IPR023393">
    <property type="entry name" value="START-like_dom_sf"/>
</dbReference>
<evidence type="ECO:0000259" key="2">
    <source>
        <dbReference type="Pfam" id="PF03364"/>
    </source>
</evidence>
<dbReference type="Gene3D" id="3.30.530.20">
    <property type="match status" value="1"/>
</dbReference>
<dbReference type="GO" id="GO:0045333">
    <property type="term" value="P:cellular respiration"/>
    <property type="evidence" value="ECO:0007669"/>
    <property type="project" value="InterPro"/>
</dbReference>
<dbReference type="GO" id="GO:0048039">
    <property type="term" value="F:ubiquinone binding"/>
    <property type="evidence" value="ECO:0007669"/>
    <property type="project" value="InterPro"/>
</dbReference>
<proteinExistence type="inferred from homology"/>
<feature type="domain" description="Coenzyme Q-binding protein COQ10 START" evidence="2">
    <location>
        <begin position="12"/>
        <end position="134"/>
    </location>
</feature>
<dbReference type="SUPFAM" id="SSF55961">
    <property type="entry name" value="Bet v1-like"/>
    <property type="match status" value="1"/>
</dbReference>
<dbReference type="EMBL" id="JACIIX010000006">
    <property type="protein sequence ID" value="MBB6210530.1"/>
    <property type="molecule type" value="Genomic_DNA"/>
</dbReference>